<dbReference type="Proteomes" id="UP001549047">
    <property type="component" value="Unassembled WGS sequence"/>
</dbReference>
<dbReference type="InterPro" id="IPR036388">
    <property type="entry name" value="WH-like_DNA-bd_sf"/>
</dbReference>
<accession>A0ABV2J137</accession>
<dbReference type="SUPFAM" id="SSF46785">
    <property type="entry name" value="Winged helix' DNA-binding domain"/>
    <property type="match status" value="1"/>
</dbReference>
<gene>
    <name evidence="5" type="ORF">ABID16_002797</name>
</gene>
<feature type="domain" description="HTH arsR-type" evidence="4">
    <location>
        <begin position="17"/>
        <end position="111"/>
    </location>
</feature>
<reference evidence="5 6" key="1">
    <citation type="submission" date="2024-06" db="EMBL/GenBank/DDBJ databases">
        <title>Genomic Encyclopedia of Type Strains, Phase IV (KMG-IV): sequencing the most valuable type-strain genomes for metagenomic binning, comparative biology and taxonomic classification.</title>
        <authorList>
            <person name="Goeker M."/>
        </authorList>
    </citation>
    <scope>NUCLEOTIDE SEQUENCE [LARGE SCALE GENOMIC DNA]</scope>
    <source>
        <strain evidence="5 6">DSM 29780</strain>
    </source>
</reference>
<evidence type="ECO:0000256" key="2">
    <source>
        <dbReference type="ARBA" id="ARBA00023125"/>
    </source>
</evidence>
<evidence type="ECO:0000256" key="1">
    <source>
        <dbReference type="ARBA" id="ARBA00023015"/>
    </source>
</evidence>
<dbReference type="GO" id="GO:0003677">
    <property type="term" value="F:DNA binding"/>
    <property type="evidence" value="ECO:0007669"/>
    <property type="project" value="UniProtKB-KW"/>
</dbReference>
<proteinExistence type="predicted"/>
<sequence>MPVLQLKPGSSSDELLTFAEKAAQASDFLKAISHEARLMILCILAEGEKSVTEIETILGLQQAVVSQQLARLRHENVVETRREGRQIYYSIANPDVSGIIDALYSMFCRPGASMIKA</sequence>
<evidence type="ECO:0000259" key="4">
    <source>
        <dbReference type="PROSITE" id="PS50987"/>
    </source>
</evidence>
<dbReference type="InterPro" id="IPR001845">
    <property type="entry name" value="HTH_ArsR_DNA-bd_dom"/>
</dbReference>
<dbReference type="PROSITE" id="PS50987">
    <property type="entry name" value="HTH_ARSR_2"/>
    <property type="match status" value="1"/>
</dbReference>
<dbReference type="EMBL" id="JBEPMB010000004">
    <property type="protein sequence ID" value="MET3614460.1"/>
    <property type="molecule type" value="Genomic_DNA"/>
</dbReference>
<dbReference type="InterPro" id="IPR051011">
    <property type="entry name" value="Metal_resp_trans_reg"/>
</dbReference>
<evidence type="ECO:0000256" key="3">
    <source>
        <dbReference type="ARBA" id="ARBA00023163"/>
    </source>
</evidence>
<dbReference type="PRINTS" id="PR00778">
    <property type="entry name" value="HTHARSR"/>
</dbReference>
<organism evidence="5 6">
    <name type="scientific">Rhizobium aquaticum</name>
    <dbReference type="NCBI Taxonomy" id="1549636"/>
    <lineage>
        <taxon>Bacteria</taxon>
        <taxon>Pseudomonadati</taxon>
        <taxon>Pseudomonadota</taxon>
        <taxon>Alphaproteobacteria</taxon>
        <taxon>Hyphomicrobiales</taxon>
        <taxon>Rhizobiaceae</taxon>
        <taxon>Rhizobium/Agrobacterium group</taxon>
        <taxon>Rhizobium</taxon>
    </lineage>
</organism>
<dbReference type="Pfam" id="PF01022">
    <property type="entry name" value="HTH_5"/>
    <property type="match status" value="1"/>
</dbReference>
<dbReference type="Gene3D" id="1.10.10.10">
    <property type="entry name" value="Winged helix-like DNA-binding domain superfamily/Winged helix DNA-binding domain"/>
    <property type="match status" value="1"/>
</dbReference>
<keyword evidence="3" id="KW-0804">Transcription</keyword>
<keyword evidence="2 5" id="KW-0238">DNA-binding</keyword>
<evidence type="ECO:0000313" key="5">
    <source>
        <dbReference type="EMBL" id="MET3614460.1"/>
    </source>
</evidence>
<dbReference type="RefSeq" id="WP_354556965.1">
    <property type="nucleotide sequence ID" value="NZ_JBEPMB010000004.1"/>
</dbReference>
<dbReference type="InterPro" id="IPR011991">
    <property type="entry name" value="ArsR-like_HTH"/>
</dbReference>
<dbReference type="SMART" id="SM00418">
    <property type="entry name" value="HTH_ARSR"/>
    <property type="match status" value="1"/>
</dbReference>
<evidence type="ECO:0000313" key="6">
    <source>
        <dbReference type="Proteomes" id="UP001549047"/>
    </source>
</evidence>
<dbReference type="PANTHER" id="PTHR43132">
    <property type="entry name" value="ARSENICAL RESISTANCE OPERON REPRESSOR ARSR-RELATED"/>
    <property type="match status" value="1"/>
</dbReference>
<name>A0ABV2J137_9HYPH</name>
<dbReference type="NCBIfam" id="NF033788">
    <property type="entry name" value="HTH_metalloreg"/>
    <property type="match status" value="1"/>
</dbReference>
<dbReference type="InterPro" id="IPR036390">
    <property type="entry name" value="WH_DNA-bd_sf"/>
</dbReference>
<dbReference type="CDD" id="cd00090">
    <property type="entry name" value="HTH_ARSR"/>
    <property type="match status" value="1"/>
</dbReference>
<comment type="caution">
    <text evidence="5">The sequence shown here is derived from an EMBL/GenBank/DDBJ whole genome shotgun (WGS) entry which is preliminary data.</text>
</comment>
<dbReference type="PANTHER" id="PTHR43132:SF2">
    <property type="entry name" value="ARSENICAL RESISTANCE OPERON REPRESSOR ARSR-RELATED"/>
    <property type="match status" value="1"/>
</dbReference>
<keyword evidence="1" id="KW-0805">Transcription regulation</keyword>
<keyword evidence="6" id="KW-1185">Reference proteome</keyword>
<protein>
    <submittedName>
        <fullName evidence="5">DNA-binding transcriptional ArsR family regulator</fullName>
    </submittedName>
</protein>